<reference evidence="2 3" key="1">
    <citation type="submission" date="2018-06" db="EMBL/GenBank/DDBJ databases">
        <authorList>
            <consortium name="Pathogen Informatics"/>
            <person name="Doyle S."/>
        </authorList>
    </citation>
    <scope>NUCLEOTIDE SEQUENCE [LARGE SCALE GENOMIC DNA]</scope>
    <source>
        <strain evidence="2 3">NCTC10571</strain>
    </source>
</reference>
<sequence>MYNNIINNDIAIFIDNLAEKIIDAYNIQIPIMNMKKVLKSIGGKIAYKNNYYELIDGNIIKTHDRKFDILLPILNKNSNNNFTIACNLGHIFLHMGYRTNFSLWNKIIINKQYKFISSRQEKQSEYFALSLLMPKNIFLKIFYKYSDDDTVDMTEVANYFNVSISQSRRRASFLGLIKGNIK</sequence>
<gene>
    <name evidence="2" type="ORF">NCTC10571_01370</name>
</gene>
<dbReference type="RefSeq" id="WP_115151580.1">
    <property type="nucleotide sequence ID" value="NZ_UGPP01000001.1"/>
</dbReference>
<dbReference type="EMBL" id="UGPP01000001">
    <property type="protein sequence ID" value="STY71214.1"/>
    <property type="molecule type" value="Genomic_DNA"/>
</dbReference>
<evidence type="ECO:0000313" key="3">
    <source>
        <dbReference type="Proteomes" id="UP000255234"/>
    </source>
</evidence>
<dbReference type="Proteomes" id="UP000255234">
    <property type="component" value="Unassembled WGS sequence"/>
</dbReference>
<protein>
    <submittedName>
        <fullName evidence="2">Domain of uncharacterized function (DUF955)</fullName>
    </submittedName>
</protein>
<evidence type="ECO:0000259" key="1">
    <source>
        <dbReference type="Pfam" id="PF06114"/>
    </source>
</evidence>
<proteinExistence type="predicted"/>
<evidence type="ECO:0000313" key="2">
    <source>
        <dbReference type="EMBL" id="STY71214.1"/>
    </source>
</evidence>
<accession>A0A378NS52</accession>
<dbReference type="Pfam" id="PF06114">
    <property type="entry name" value="Peptidase_M78"/>
    <property type="match status" value="1"/>
</dbReference>
<feature type="domain" description="IrrE N-terminal-like" evidence="1">
    <location>
        <begin position="78"/>
        <end position="171"/>
    </location>
</feature>
<dbReference type="AlphaFoldDB" id="A0A378NS52"/>
<dbReference type="InterPro" id="IPR010359">
    <property type="entry name" value="IrrE_HExxH"/>
</dbReference>
<name>A0A378NS52_9FIRM</name>
<organism evidence="2 3">
    <name type="scientific">Megamonas hypermegale</name>
    <dbReference type="NCBI Taxonomy" id="158847"/>
    <lineage>
        <taxon>Bacteria</taxon>
        <taxon>Bacillati</taxon>
        <taxon>Bacillota</taxon>
        <taxon>Negativicutes</taxon>
        <taxon>Selenomonadales</taxon>
        <taxon>Selenomonadaceae</taxon>
        <taxon>Megamonas</taxon>
    </lineage>
</organism>
<dbReference type="Gene3D" id="1.10.10.2910">
    <property type="match status" value="1"/>
</dbReference>